<protein>
    <submittedName>
        <fullName evidence="6">MBL fold metallo-hydrolase</fullName>
    </submittedName>
</protein>
<gene>
    <name evidence="6" type="ORF">FIC82_012405</name>
</gene>
<dbReference type="CDD" id="cd06262">
    <property type="entry name" value="metallo-hydrolase-like_MBL-fold"/>
    <property type="match status" value="1"/>
</dbReference>
<dbReference type="PANTHER" id="PTHR46233">
    <property type="entry name" value="HYDROXYACYLGLUTATHIONE HYDROLASE GLOC"/>
    <property type="match status" value="1"/>
</dbReference>
<evidence type="ECO:0000256" key="4">
    <source>
        <dbReference type="ARBA" id="ARBA00022833"/>
    </source>
</evidence>
<accession>A0A6M5UIC6</accession>
<comment type="cofactor">
    <cofactor evidence="1">
        <name>Zn(2+)</name>
        <dbReference type="ChEBI" id="CHEBI:29105"/>
    </cofactor>
</comment>
<dbReference type="Gene3D" id="3.60.15.10">
    <property type="entry name" value="Ribonuclease Z/Hydroxyacylglutathione hydrolase-like"/>
    <property type="match status" value="1"/>
</dbReference>
<dbReference type="SUPFAM" id="SSF56281">
    <property type="entry name" value="Metallo-hydrolase/oxidoreductase"/>
    <property type="match status" value="1"/>
</dbReference>
<dbReference type="GO" id="GO:0016787">
    <property type="term" value="F:hydrolase activity"/>
    <property type="evidence" value="ECO:0007669"/>
    <property type="project" value="UniProtKB-KW"/>
</dbReference>
<dbReference type="PANTHER" id="PTHR46233:SF3">
    <property type="entry name" value="HYDROXYACYLGLUTATHIONE HYDROLASE GLOC"/>
    <property type="match status" value="1"/>
</dbReference>
<reference evidence="7" key="1">
    <citation type="journal article" date="2022" name="Int. J. Syst. Evol. Microbiol.">
        <title>Cellulosimicrobium protaetiae sp. nov., isolated from the gut of the larva of Protaetia brevitarsis seulensis.</title>
        <authorList>
            <person name="Le Han H."/>
            <person name="Nguyen T.T.H."/>
            <person name="Li Z."/>
            <person name="Shin N.R."/>
            <person name="Kim S.G."/>
        </authorList>
    </citation>
    <scope>NUCLEOTIDE SEQUENCE [LARGE SCALE GENOMIC DNA]</scope>
    <source>
        <strain evidence="7">BI34</strain>
    </source>
</reference>
<feature type="domain" description="Metallo-beta-lactamase" evidence="5">
    <location>
        <begin position="10"/>
        <end position="224"/>
    </location>
</feature>
<evidence type="ECO:0000256" key="2">
    <source>
        <dbReference type="ARBA" id="ARBA00022723"/>
    </source>
</evidence>
<keyword evidence="3 6" id="KW-0378">Hydrolase</keyword>
<keyword evidence="4" id="KW-0862">Zinc</keyword>
<dbReference type="OrthoDB" id="2971563at2"/>
<proteinExistence type="predicted"/>
<evidence type="ECO:0000259" key="5">
    <source>
        <dbReference type="SMART" id="SM00849"/>
    </source>
</evidence>
<dbReference type="GO" id="GO:0046872">
    <property type="term" value="F:metal ion binding"/>
    <property type="evidence" value="ECO:0007669"/>
    <property type="project" value="UniProtKB-KW"/>
</dbReference>
<sequence>MRVVVAPVFGTNCTVVSAPGGDCVVVDAGAGVADAVVAHVRSAGLVPRAVLATHGHVDHTWDAAELADRFDVPVVLHAADAYRLADPFGSLEHGRTAAVAGERGTHRALVSGPLGAALAAAGARPQDYREPARVETFDVPAGEERTLRWGALGLRAVGAPGHTEGSTLYLVGEPGAGVVLSGDVLFAGSVGRTDLPGGDGATMARTLRDVVGRLDPEWDVLPGHGPATTVARELATNPFLAR</sequence>
<dbReference type="EMBL" id="CP052757">
    <property type="protein sequence ID" value="QJW38447.1"/>
    <property type="molecule type" value="Genomic_DNA"/>
</dbReference>
<evidence type="ECO:0000256" key="1">
    <source>
        <dbReference type="ARBA" id="ARBA00001947"/>
    </source>
</evidence>
<dbReference type="SMART" id="SM00849">
    <property type="entry name" value="Lactamase_B"/>
    <property type="match status" value="1"/>
</dbReference>
<keyword evidence="2" id="KW-0479">Metal-binding</keyword>
<organism evidence="6 7">
    <name type="scientific">Cellulosimicrobium protaetiae</name>
    <dbReference type="NCBI Taxonomy" id="2587808"/>
    <lineage>
        <taxon>Bacteria</taxon>
        <taxon>Bacillati</taxon>
        <taxon>Actinomycetota</taxon>
        <taxon>Actinomycetes</taxon>
        <taxon>Micrococcales</taxon>
        <taxon>Promicromonosporaceae</taxon>
        <taxon>Cellulosimicrobium</taxon>
    </lineage>
</organism>
<dbReference type="KEGG" id="cprt:FIC82_012405"/>
<dbReference type="AlphaFoldDB" id="A0A6M5UIC6"/>
<dbReference type="Proteomes" id="UP000451354">
    <property type="component" value="Chromosome"/>
</dbReference>
<dbReference type="InterPro" id="IPR036866">
    <property type="entry name" value="RibonucZ/Hydroxyglut_hydro"/>
</dbReference>
<keyword evidence="7" id="KW-1185">Reference proteome</keyword>
<evidence type="ECO:0000313" key="7">
    <source>
        <dbReference type="Proteomes" id="UP000451354"/>
    </source>
</evidence>
<dbReference type="InterPro" id="IPR001279">
    <property type="entry name" value="Metallo-B-lactamas"/>
</dbReference>
<dbReference type="Pfam" id="PF00753">
    <property type="entry name" value="Lactamase_B"/>
    <property type="match status" value="1"/>
</dbReference>
<evidence type="ECO:0000313" key="6">
    <source>
        <dbReference type="EMBL" id="QJW38447.1"/>
    </source>
</evidence>
<evidence type="ECO:0000256" key="3">
    <source>
        <dbReference type="ARBA" id="ARBA00022801"/>
    </source>
</evidence>
<name>A0A6M5UIC6_9MICO</name>
<dbReference type="InterPro" id="IPR051453">
    <property type="entry name" value="MBL_Glyoxalase_II"/>
</dbReference>